<keyword evidence="6" id="KW-1185">Reference proteome</keyword>
<protein>
    <submittedName>
        <fullName evidence="5">Diketogulonate reductase-like aldo/keto reductase</fullName>
    </submittedName>
</protein>
<dbReference type="AlphaFoldDB" id="A0A562B0L5"/>
<organism evidence="5 6">
    <name type="scientific">Cupriavidus gilardii J11</name>
    <dbReference type="NCBI Taxonomy" id="936133"/>
    <lineage>
        <taxon>Bacteria</taxon>
        <taxon>Pseudomonadati</taxon>
        <taxon>Pseudomonadota</taxon>
        <taxon>Betaproteobacteria</taxon>
        <taxon>Burkholderiales</taxon>
        <taxon>Burkholderiaceae</taxon>
        <taxon>Cupriavidus</taxon>
    </lineage>
</organism>
<dbReference type="GO" id="GO:0016491">
    <property type="term" value="F:oxidoreductase activity"/>
    <property type="evidence" value="ECO:0007669"/>
    <property type="project" value="InterPro"/>
</dbReference>
<dbReference type="InterPro" id="IPR023210">
    <property type="entry name" value="NADP_OxRdtase_dom"/>
</dbReference>
<evidence type="ECO:0000256" key="3">
    <source>
        <dbReference type="PIRSR" id="PIRSR000097-3"/>
    </source>
</evidence>
<dbReference type="InterPro" id="IPR036812">
    <property type="entry name" value="NAD(P)_OxRdtase_dom_sf"/>
</dbReference>
<dbReference type="Pfam" id="PF00248">
    <property type="entry name" value="Aldo_ket_red"/>
    <property type="match status" value="1"/>
</dbReference>
<feature type="binding site" evidence="2">
    <location>
        <position position="111"/>
    </location>
    <ligand>
        <name>substrate</name>
    </ligand>
</feature>
<evidence type="ECO:0000256" key="1">
    <source>
        <dbReference type="PIRSR" id="PIRSR000097-1"/>
    </source>
</evidence>
<dbReference type="PIRSF" id="PIRSF000097">
    <property type="entry name" value="AKR"/>
    <property type="match status" value="1"/>
</dbReference>
<dbReference type="PANTHER" id="PTHR43638:SF3">
    <property type="entry name" value="ALDEHYDE REDUCTASE"/>
    <property type="match status" value="1"/>
</dbReference>
<feature type="active site" description="Proton donor" evidence="1">
    <location>
        <position position="53"/>
    </location>
</feature>
<reference evidence="5 6" key="1">
    <citation type="submission" date="2019-07" db="EMBL/GenBank/DDBJ databases">
        <title>Genome sequencing of lignin-degrading bacterial isolates.</title>
        <authorList>
            <person name="Gladden J."/>
        </authorList>
    </citation>
    <scope>NUCLEOTIDE SEQUENCE [LARGE SCALE GENOMIC DNA]</scope>
    <source>
        <strain evidence="5 6">J11</strain>
    </source>
</reference>
<proteinExistence type="predicted"/>
<accession>A0A562B0L5</accession>
<gene>
    <name evidence="5" type="ORF">L602_000900000610</name>
</gene>
<dbReference type="PANTHER" id="PTHR43638">
    <property type="entry name" value="OXIDOREDUCTASE, ALDO/KETO REDUCTASE FAMILY PROTEIN"/>
    <property type="match status" value="1"/>
</dbReference>
<evidence type="ECO:0000256" key="2">
    <source>
        <dbReference type="PIRSR" id="PIRSR000097-2"/>
    </source>
</evidence>
<dbReference type="PRINTS" id="PR00069">
    <property type="entry name" value="ALDKETRDTASE"/>
</dbReference>
<feature type="domain" description="NADP-dependent oxidoreductase" evidence="4">
    <location>
        <begin position="15"/>
        <end position="263"/>
    </location>
</feature>
<dbReference type="CDD" id="cd19138">
    <property type="entry name" value="AKR_YeaE"/>
    <property type="match status" value="1"/>
</dbReference>
<dbReference type="Proteomes" id="UP000318141">
    <property type="component" value="Unassembled WGS sequence"/>
</dbReference>
<feature type="site" description="Lowers pKa of active site Tyr" evidence="3">
    <location>
        <position position="78"/>
    </location>
</feature>
<dbReference type="Gene3D" id="3.20.20.100">
    <property type="entry name" value="NADP-dependent oxidoreductase domain"/>
    <property type="match status" value="1"/>
</dbReference>
<dbReference type="InterPro" id="IPR020471">
    <property type="entry name" value="AKR"/>
</dbReference>
<dbReference type="SUPFAM" id="SSF51430">
    <property type="entry name" value="NAD(P)-linked oxidoreductase"/>
    <property type="match status" value="1"/>
</dbReference>
<sequence>MQTVLLPCGERVPALGLGTWNIGDDPSRRAEEIATLRLALDLGLRLIDTAEMYGEGLSEELVGEAIAGRRDEVFVVTKVYPHHAGRREAIAACERSLRRLRTDRIDLYLLHWRGGVPLAETMEAFAALQQAGKIRHFGVSNLDLDDMRELWDIDAGRYVQANQLLYNLSRRGIEYDLLPWLKERGVPVMAYSPIEQARLLRHAGLKGFASRHGITPAQAALAWLLRRDDIIAIPKTGRREALRENAEALTIRLDAAQLAELDAMFPPPARARPLEML</sequence>
<evidence type="ECO:0000313" key="6">
    <source>
        <dbReference type="Proteomes" id="UP000318141"/>
    </source>
</evidence>
<dbReference type="OrthoDB" id="9772407at2"/>
<evidence type="ECO:0000259" key="4">
    <source>
        <dbReference type="Pfam" id="PF00248"/>
    </source>
</evidence>
<name>A0A562B0L5_9BURK</name>
<dbReference type="EMBL" id="VLJN01000067">
    <property type="protein sequence ID" value="TWG78757.1"/>
    <property type="molecule type" value="Genomic_DNA"/>
</dbReference>
<comment type="caution">
    <text evidence="5">The sequence shown here is derived from an EMBL/GenBank/DDBJ whole genome shotgun (WGS) entry which is preliminary data.</text>
</comment>
<evidence type="ECO:0000313" key="5">
    <source>
        <dbReference type="EMBL" id="TWG78757.1"/>
    </source>
</evidence>